<dbReference type="InterPro" id="IPR001173">
    <property type="entry name" value="Glyco_trans_2-like"/>
</dbReference>
<evidence type="ECO:0000313" key="2">
    <source>
        <dbReference type="EMBL" id="SEA73058.1"/>
    </source>
</evidence>
<dbReference type="InterPro" id="IPR029044">
    <property type="entry name" value="Nucleotide-diphossugar_trans"/>
</dbReference>
<protein>
    <submittedName>
        <fullName evidence="2">Alpha-1,3-rhamnosyltransferase</fullName>
    </submittedName>
</protein>
<gene>
    <name evidence="2" type="ORF">SAMN05216462_2371</name>
</gene>
<dbReference type="AlphaFoldDB" id="A0A1H4DKJ4"/>
<proteinExistence type="predicted"/>
<dbReference type="OrthoDB" id="9802649at2"/>
<dbReference type="EMBL" id="FNRF01000004">
    <property type="protein sequence ID" value="SEA73058.1"/>
    <property type="molecule type" value="Genomic_DNA"/>
</dbReference>
<accession>A0A1H4DKJ4</accession>
<reference evidence="2 3" key="1">
    <citation type="submission" date="2016-10" db="EMBL/GenBank/DDBJ databases">
        <authorList>
            <person name="de Groot N.N."/>
        </authorList>
    </citation>
    <scope>NUCLEOTIDE SEQUENCE [LARGE SCALE GENOMIC DNA]</scope>
    <source>
        <strain evidence="2 3">D31d</strain>
    </source>
</reference>
<name>A0A1H4DKJ4_XYLRU</name>
<dbReference type="PANTHER" id="PTHR22916:SF64">
    <property type="entry name" value="TRANSFERASE, PUTATIVE-RELATED"/>
    <property type="match status" value="1"/>
</dbReference>
<keyword evidence="2" id="KW-0808">Transferase</keyword>
<evidence type="ECO:0000259" key="1">
    <source>
        <dbReference type="Pfam" id="PF00535"/>
    </source>
</evidence>
<dbReference type="Proteomes" id="UP000182257">
    <property type="component" value="Unassembled WGS sequence"/>
</dbReference>
<dbReference type="Pfam" id="PF00535">
    <property type="entry name" value="Glycos_transf_2"/>
    <property type="match status" value="1"/>
</dbReference>
<dbReference type="RefSeq" id="WP_074761701.1">
    <property type="nucleotide sequence ID" value="NZ_FNRF01000004.1"/>
</dbReference>
<dbReference type="Gene3D" id="3.90.550.10">
    <property type="entry name" value="Spore Coat Polysaccharide Biosynthesis Protein SpsA, Chain A"/>
    <property type="match status" value="1"/>
</dbReference>
<dbReference type="SUPFAM" id="SSF53448">
    <property type="entry name" value="Nucleotide-diphospho-sugar transferases"/>
    <property type="match status" value="1"/>
</dbReference>
<sequence length="308" mass="36013">MSNQEIKKPLVTVCIVTYNSSEFIVEALDSVFEQTYQNIELIVSDDCSKDNTVEVCKKWMSEHANRFAHAEVVTSSNNTGVSANSNRGIRKGTGEYIKLLAGDDKLLPNCLEDNVNYMLEHKNTDLLFSDMKVFGQGQDGTNIISPAVFFHYFTKKQFKLWNLVYSGLPAPACFMRREVYNRLGGYDETIAFMEDKPFWVKAIWAGCSLQYTNVTTVQYRVNPNALSQTRKSSNYHKMTESRIIASKYFLSQMRDISWMLWLYGKSRYDKEFYPSIKTYALYSLRFTNPYYYYLKYLLYKQIFFQKFK</sequence>
<dbReference type="GO" id="GO:0016758">
    <property type="term" value="F:hexosyltransferase activity"/>
    <property type="evidence" value="ECO:0007669"/>
    <property type="project" value="UniProtKB-ARBA"/>
</dbReference>
<evidence type="ECO:0000313" key="3">
    <source>
        <dbReference type="Proteomes" id="UP000182257"/>
    </source>
</evidence>
<feature type="domain" description="Glycosyltransferase 2-like" evidence="1">
    <location>
        <begin position="12"/>
        <end position="183"/>
    </location>
</feature>
<organism evidence="2 3">
    <name type="scientific">Xylanibacter ruminicola</name>
    <name type="common">Prevotella ruminicola</name>
    <dbReference type="NCBI Taxonomy" id="839"/>
    <lineage>
        <taxon>Bacteria</taxon>
        <taxon>Pseudomonadati</taxon>
        <taxon>Bacteroidota</taxon>
        <taxon>Bacteroidia</taxon>
        <taxon>Bacteroidales</taxon>
        <taxon>Prevotellaceae</taxon>
        <taxon>Xylanibacter</taxon>
    </lineage>
</organism>
<dbReference type="PANTHER" id="PTHR22916">
    <property type="entry name" value="GLYCOSYLTRANSFERASE"/>
    <property type="match status" value="1"/>
</dbReference>